<protein>
    <submittedName>
        <fullName evidence="1">Uncharacterized protein</fullName>
    </submittedName>
</protein>
<dbReference type="EMBL" id="MU118319">
    <property type="protein sequence ID" value="KAF9642922.1"/>
    <property type="molecule type" value="Genomic_DNA"/>
</dbReference>
<gene>
    <name evidence="1" type="ORF">BDM02DRAFT_3124044</name>
</gene>
<dbReference type="Proteomes" id="UP000886501">
    <property type="component" value="Unassembled WGS sequence"/>
</dbReference>
<reference evidence="1" key="1">
    <citation type="submission" date="2019-10" db="EMBL/GenBank/DDBJ databases">
        <authorList>
            <consortium name="DOE Joint Genome Institute"/>
            <person name="Kuo A."/>
            <person name="Miyauchi S."/>
            <person name="Kiss E."/>
            <person name="Drula E."/>
            <person name="Kohler A."/>
            <person name="Sanchez-Garcia M."/>
            <person name="Andreopoulos B."/>
            <person name="Barry K.W."/>
            <person name="Bonito G."/>
            <person name="Buee M."/>
            <person name="Carver A."/>
            <person name="Chen C."/>
            <person name="Cichocki N."/>
            <person name="Clum A."/>
            <person name="Culley D."/>
            <person name="Crous P.W."/>
            <person name="Fauchery L."/>
            <person name="Girlanda M."/>
            <person name="Hayes R."/>
            <person name="Keri Z."/>
            <person name="Labutti K."/>
            <person name="Lipzen A."/>
            <person name="Lombard V."/>
            <person name="Magnuson J."/>
            <person name="Maillard F."/>
            <person name="Morin E."/>
            <person name="Murat C."/>
            <person name="Nolan M."/>
            <person name="Ohm R."/>
            <person name="Pangilinan J."/>
            <person name="Pereira M."/>
            <person name="Perotto S."/>
            <person name="Peter M."/>
            <person name="Riley R."/>
            <person name="Sitrit Y."/>
            <person name="Stielow B."/>
            <person name="Szollosi G."/>
            <person name="Zifcakova L."/>
            <person name="Stursova M."/>
            <person name="Spatafora J.W."/>
            <person name="Tedersoo L."/>
            <person name="Vaario L.-M."/>
            <person name="Yamada A."/>
            <person name="Yan M."/>
            <person name="Wang P."/>
            <person name="Xu J."/>
            <person name="Bruns T."/>
            <person name="Baldrian P."/>
            <person name="Vilgalys R."/>
            <person name="Henrissat B."/>
            <person name="Grigoriev I.V."/>
            <person name="Hibbett D."/>
            <person name="Nagy L.G."/>
            <person name="Martin F.M."/>
        </authorList>
    </citation>
    <scope>NUCLEOTIDE SEQUENCE</scope>
    <source>
        <strain evidence="1">P2</strain>
    </source>
</reference>
<keyword evidence="2" id="KW-1185">Reference proteome</keyword>
<accession>A0ACB6Z087</accession>
<comment type="caution">
    <text evidence="1">The sequence shown here is derived from an EMBL/GenBank/DDBJ whole genome shotgun (WGS) entry which is preliminary data.</text>
</comment>
<feature type="non-terminal residue" evidence="1">
    <location>
        <position position="86"/>
    </location>
</feature>
<organism evidence="1 2">
    <name type="scientific">Thelephora ganbajun</name>
    <name type="common">Ganba fungus</name>
    <dbReference type="NCBI Taxonomy" id="370292"/>
    <lineage>
        <taxon>Eukaryota</taxon>
        <taxon>Fungi</taxon>
        <taxon>Dikarya</taxon>
        <taxon>Basidiomycota</taxon>
        <taxon>Agaricomycotina</taxon>
        <taxon>Agaricomycetes</taxon>
        <taxon>Thelephorales</taxon>
        <taxon>Thelephoraceae</taxon>
        <taxon>Thelephora</taxon>
    </lineage>
</organism>
<reference evidence="1" key="2">
    <citation type="journal article" date="2020" name="Nat. Commun.">
        <title>Large-scale genome sequencing of mycorrhizal fungi provides insights into the early evolution of symbiotic traits.</title>
        <authorList>
            <person name="Miyauchi S."/>
            <person name="Kiss E."/>
            <person name="Kuo A."/>
            <person name="Drula E."/>
            <person name="Kohler A."/>
            <person name="Sanchez-Garcia M."/>
            <person name="Morin E."/>
            <person name="Andreopoulos B."/>
            <person name="Barry K.W."/>
            <person name="Bonito G."/>
            <person name="Buee M."/>
            <person name="Carver A."/>
            <person name="Chen C."/>
            <person name="Cichocki N."/>
            <person name="Clum A."/>
            <person name="Culley D."/>
            <person name="Crous P.W."/>
            <person name="Fauchery L."/>
            <person name="Girlanda M."/>
            <person name="Hayes R.D."/>
            <person name="Keri Z."/>
            <person name="LaButti K."/>
            <person name="Lipzen A."/>
            <person name="Lombard V."/>
            <person name="Magnuson J."/>
            <person name="Maillard F."/>
            <person name="Murat C."/>
            <person name="Nolan M."/>
            <person name="Ohm R.A."/>
            <person name="Pangilinan J."/>
            <person name="Pereira M.F."/>
            <person name="Perotto S."/>
            <person name="Peter M."/>
            <person name="Pfister S."/>
            <person name="Riley R."/>
            <person name="Sitrit Y."/>
            <person name="Stielow J.B."/>
            <person name="Szollosi G."/>
            <person name="Zifcakova L."/>
            <person name="Stursova M."/>
            <person name="Spatafora J.W."/>
            <person name="Tedersoo L."/>
            <person name="Vaario L.M."/>
            <person name="Yamada A."/>
            <person name="Yan M."/>
            <person name="Wang P."/>
            <person name="Xu J."/>
            <person name="Bruns T."/>
            <person name="Baldrian P."/>
            <person name="Vilgalys R."/>
            <person name="Dunand C."/>
            <person name="Henrissat B."/>
            <person name="Grigoriev I.V."/>
            <person name="Hibbett D."/>
            <person name="Nagy L.G."/>
            <person name="Martin F.M."/>
        </authorList>
    </citation>
    <scope>NUCLEOTIDE SEQUENCE</scope>
    <source>
        <strain evidence="1">P2</strain>
    </source>
</reference>
<evidence type="ECO:0000313" key="1">
    <source>
        <dbReference type="EMBL" id="KAF9642922.1"/>
    </source>
</evidence>
<proteinExistence type="predicted"/>
<sequence>MAYLSTYESAFHSTGLYVSPIALNSTAFPKVTVVLDLAIALSEAVFAIHAGSSSDTVLTSGKDLVSVIRDCRREGRGFLCLVHRCL</sequence>
<name>A0ACB6Z087_THEGA</name>
<evidence type="ECO:0000313" key="2">
    <source>
        <dbReference type="Proteomes" id="UP000886501"/>
    </source>
</evidence>